<accession>A0A6P1NUV0</accession>
<evidence type="ECO:0000256" key="1">
    <source>
        <dbReference type="SAM" id="Coils"/>
    </source>
</evidence>
<dbReference type="EMBL" id="CP047897">
    <property type="protein sequence ID" value="QHL87636.1"/>
    <property type="molecule type" value="Genomic_DNA"/>
</dbReference>
<sequence>MILKKVAIGNRFEAFIEERFQDKTNIIFSDDNNKGKTILMQSIVYSIGYDSIWPVGFNPRLYYFYSNISFEGVDYEFLRHNNSILVLVNNQNYLFNSVAEFKHFLSKDIMKIPYIPKDGQLKISDLSLFYELFFLGQDKRNTSNIIAKSNYNKVDFVNMVFSYQGISTIQFDESIDIEALKLRKIELEDKIKIERKKIQILRKSPQIATFVSSLANNEDFERTKTRLKDLHSSIFELRKHRNREENRRVKLTYLLGELSSLNRNLKEGKVKCSDCSSTNIVFSNDDFEFDVSNKFVRDSIVYSINENIKLKDEVVSELNELIYKEQEEINKLLETPNPEFGNYVLFESEIRNSKEINDSVAFLRSELTEVDNQIKSINNGIELNKVKQEAFLEQIIAEISNLYRVIDPNGTMVVNGLFTKANETFSGSEEQEFYFCKIVALNNILKHNYPIIIDSFREGELSTTKEEKMIEEFIKLNKQVILTSTLKREEYSSDKYSSFEEVNALDFSKLEDSKLLQERHVEDFLQIIDNFPISI</sequence>
<evidence type="ECO:0000313" key="3">
    <source>
        <dbReference type="Proteomes" id="UP000464214"/>
    </source>
</evidence>
<dbReference type="Proteomes" id="UP000464214">
    <property type="component" value="Chromosome"/>
</dbReference>
<feature type="coiled-coil region" evidence="1">
    <location>
        <begin position="177"/>
        <end position="204"/>
    </location>
</feature>
<dbReference type="RefSeq" id="WP_160691223.1">
    <property type="nucleotide sequence ID" value="NZ_CP047897.1"/>
</dbReference>
<name>A0A6P1NUV0_9BACT</name>
<proteinExistence type="predicted"/>
<keyword evidence="3" id="KW-1185">Reference proteome</keyword>
<evidence type="ECO:0000313" key="2">
    <source>
        <dbReference type="EMBL" id="QHL87636.1"/>
    </source>
</evidence>
<dbReference type="KEGG" id="nib:GU926_09380"/>
<reference evidence="2 3" key="1">
    <citation type="submission" date="2020-01" db="EMBL/GenBank/DDBJ databases">
        <authorList>
            <person name="Kim M."/>
        </authorList>
    </citation>
    <scope>NUCLEOTIDE SEQUENCE [LARGE SCALE GENOMIC DNA]</scope>
    <source>
        <strain evidence="2 3">BT10</strain>
    </source>
</reference>
<dbReference type="AlphaFoldDB" id="A0A6P1NUV0"/>
<gene>
    <name evidence="2" type="ORF">GU926_09380</name>
</gene>
<organism evidence="2 3">
    <name type="scientific">Nibribacter ruber</name>
    <dbReference type="NCBI Taxonomy" id="2698458"/>
    <lineage>
        <taxon>Bacteria</taxon>
        <taxon>Pseudomonadati</taxon>
        <taxon>Bacteroidota</taxon>
        <taxon>Cytophagia</taxon>
        <taxon>Cytophagales</taxon>
        <taxon>Hymenobacteraceae</taxon>
        <taxon>Nibribacter</taxon>
    </lineage>
</organism>
<protein>
    <submittedName>
        <fullName evidence="2">Uncharacterized protein</fullName>
    </submittedName>
</protein>
<keyword evidence="1" id="KW-0175">Coiled coil</keyword>